<evidence type="ECO:0000313" key="2">
    <source>
        <dbReference type="Proteomes" id="UP000076837"/>
    </source>
</evidence>
<comment type="caution">
    <text evidence="1">The sequence shown here is derived from an EMBL/GenBank/DDBJ whole genome shotgun (WGS) entry which is preliminary data.</text>
</comment>
<name>A0A163BVQ6_DIDRA</name>
<protein>
    <submittedName>
        <fullName evidence="1">Uncharacterized protein</fullName>
    </submittedName>
</protein>
<gene>
    <name evidence="1" type="ORF">ST47_g6839</name>
</gene>
<dbReference type="Proteomes" id="UP000076837">
    <property type="component" value="Unassembled WGS sequence"/>
</dbReference>
<sequence>MFYQFTTGCSVSFCMMKLSDEKQATAAIQTLSRFTLFGLGLNPEKYDPEKFPAWRQPSLYAGWKPSPSSDLKSRVFRPPMTASPEILASLIAEKWVQFQDLPPVDPAKKGSYFDILHAFYKKFHQYDVVGITTVRKHENPPNGWCCKIQFGSPEEAKAALNSHVEAGVFLGRPAKAKIHRGGPNVHRELWAYRQSLPKDTPLKDVGALLEQKYREVIIEGRPSRQRSKYPTPESAVALKLALG</sequence>
<reference evidence="1 2" key="1">
    <citation type="journal article" date="2016" name="Sci. Rep.">
        <title>Draft genome sequencing and secretome analysis of fungal phytopathogen Ascochyta rabiei provides insight into the necrotrophic effector repertoire.</title>
        <authorList>
            <person name="Verma S."/>
            <person name="Gazara R.K."/>
            <person name="Nizam S."/>
            <person name="Parween S."/>
            <person name="Chattopadhyay D."/>
            <person name="Verma P.K."/>
        </authorList>
    </citation>
    <scope>NUCLEOTIDE SEQUENCE [LARGE SCALE GENOMIC DNA]</scope>
    <source>
        <strain evidence="1 2">ArDII</strain>
    </source>
</reference>
<dbReference type="EMBL" id="JYNV01000227">
    <property type="protein sequence ID" value="KZM22035.1"/>
    <property type="molecule type" value="Genomic_DNA"/>
</dbReference>
<organism evidence="1 2">
    <name type="scientific">Didymella rabiei</name>
    <name type="common">Chickpea ascochyta blight fungus</name>
    <name type="synonym">Mycosphaerella rabiei</name>
    <dbReference type="NCBI Taxonomy" id="5454"/>
    <lineage>
        <taxon>Eukaryota</taxon>
        <taxon>Fungi</taxon>
        <taxon>Dikarya</taxon>
        <taxon>Ascomycota</taxon>
        <taxon>Pezizomycotina</taxon>
        <taxon>Dothideomycetes</taxon>
        <taxon>Pleosporomycetidae</taxon>
        <taxon>Pleosporales</taxon>
        <taxon>Pleosporineae</taxon>
        <taxon>Didymellaceae</taxon>
        <taxon>Ascochyta</taxon>
    </lineage>
</organism>
<proteinExistence type="predicted"/>
<accession>A0A163BVQ6</accession>
<keyword evidence="2" id="KW-1185">Reference proteome</keyword>
<dbReference type="AlphaFoldDB" id="A0A163BVQ6"/>
<evidence type="ECO:0000313" key="1">
    <source>
        <dbReference type="EMBL" id="KZM22035.1"/>
    </source>
</evidence>
<dbReference type="OrthoDB" id="3780839at2759"/>